<dbReference type="NCBIfam" id="NF003764">
    <property type="entry name" value="PRK05355.1"/>
    <property type="match status" value="1"/>
</dbReference>
<evidence type="ECO:0000256" key="5">
    <source>
        <dbReference type="ARBA" id="ARBA00022576"/>
    </source>
</evidence>
<dbReference type="GO" id="GO:0004648">
    <property type="term" value="F:O-phospho-L-serine:2-oxoglutarate aminotransferase activity"/>
    <property type="evidence" value="ECO:0007669"/>
    <property type="project" value="UniProtKB-EC"/>
</dbReference>
<keyword evidence="9" id="KW-0718">Serine biosynthesis</keyword>
<reference evidence="13" key="1">
    <citation type="submission" date="2018-05" db="EMBL/GenBank/DDBJ databases">
        <authorList>
            <person name="Lanie J.A."/>
            <person name="Ng W.-L."/>
            <person name="Kazmierczak K.M."/>
            <person name="Andrzejewski T.M."/>
            <person name="Davidsen T.M."/>
            <person name="Wayne K.J."/>
            <person name="Tettelin H."/>
            <person name="Glass J.I."/>
            <person name="Rusch D."/>
            <person name="Podicherti R."/>
            <person name="Tsui H.-C.T."/>
            <person name="Winkler M.E."/>
        </authorList>
    </citation>
    <scope>NUCLEOTIDE SEQUENCE</scope>
</reference>
<dbReference type="NCBIfam" id="TIGR01364">
    <property type="entry name" value="serC_1"/>
    <property type="match status" value="1"/>
</dbReference>
<dbReference type="PANTHER" id="PTHR43247">
    <property type="entry name" value="PHOSPHOSERINE AMINOTRANSFERASE"/>
    <property type="match status" value="1"/>
</dbReference>
<dbReference type="Gene3D" id="3.90.1150.10">
    <property type="entry name" value="Aspartate Aminotransferase, domain 1"/>
    <property type="match status" value="1"/>
</dbReference>
<comment type="similarity">
    <text evidence="3">Belongs to the class-V pyridoxal-phosphate-dependent aminotransferase family. SerC subfamily.</text>
</comment>
<evidence type="ECO:0000256" key="8">
    <source>
        <dbReference type="ARBA" id="ARBA00022898"/>
    </source>
</evidence>
<keyword evidence="5" id="KW-0032">Aminotransferase</keyword>
<dbReference type="Gene3D" id="3.40.640.10">
    <property type="entry name" value="Type I PLP-dependent aspartate aminotransferase-like (Major domain)"/>
    <property type="match status" value="1"/>
</dbReference>
<dbReference type="GO" id="GO:0006564">
    <property type="term" value="P:L-serine biosynthetic process"/>
    <property type="evidence" value="ECO:0007669"/>
    <property type="project" value="UniProtKB-KW"/>
</dbReference>
<gene>
    <name evidence="13" type="ORF">METZ01_LOCUS41720</name>
</gene>
<evidence type="ECO:0000259" key="12">
    <source>
        <dbReference type="Pfam" id="PF00266"/>
    </source>
</evidence>
<accession>A0A381RAS4</accession>
<evidence type="ECO:0000256" key="7">
    <source>
        <dbReference type="ARBA" id="ARBA00022679"/>
    </source>
</evidence>
<evidence type="ECO:0000256" key="2">
    <source>
        <dbReference type="ARBA" id="ARBA00005099"/>
    </source>
</evidence>
<dbReference type="GO" id="GO:0005737">
    <property type="term" value="C:cytoplasm"/>
    <property type="evidence" value="ECO:0007669"/>
    <property type="project" value="TreeGrafter"/>
</dbReference>
<dbReference type="Pfam" id="PF00266">
    <property type="entry name" value="Aminotran_5"/>
    <property type="match status" value="1"/>
</dbReference>
<dbReference type="InterPro" id="IPR022278">
    <property type="entry name" value="Pser_aminoTfrase"/>
</dbReference>
<dbReference type="SUPFAM" id="SSF53383">
    <property type="entry name" value="PLP-dependent transferases"/>
    <property type="match status" value="1"/>
</dbReference>
<evidence type="ECO:0000256" key="9">
    <source>
        <dbReference type="ARBA" id="ARBA00023299"/>
    </source>
</evidence>
<dbReference type="PIRSF" id="PIRSF000525">
    <property type="entry name" value="SerC"/>
    <property type="match status" value="1"/>
</dbReference>
<evidence type="ECO:0000256" key="1">
    <source>
        <dbReference type="ARBA" id="ARBA00001933"/>
    </source>
</evidence>
<dbReference type="InterPro" id="IPR015421">
    <property type="entry name" value="PyrdxlP-dep_Trfase_major"/>
</dbReference>
<evidence type="ECO:0000256" key="10">
    <source>
        <dbReference type="ARBA" id="ARBA00047630"/>
    </source>
</evidence>
<dbReference type="PANTHER" id="PTHR43247:SF1">
    <property type="entry name" value="PHOSPHOSERINE AMINOTRANSFERASE"/>
    <property type="match status" value="1"/>
</dbReference>
<comment type="pathway">
    <text evidence="2">Amino-acid biosynthesis; L-serine biosynthesis; L-serine from 3-phospho-D-glycerate: step 2/3.</text>
</comment>
<comment type="catalytic activity">
    <reaction evidence="11">
        <text>O-phospho-L-serine + 2-oxoglutarate = 3-phosphooxypyruvate + L-glutamate</text>
        <dbReference type="Rhea" id="RHEA:14329"/>
        <dbReference type="ChEBI" id="CHEBI:16810"/>
        <dbReference type="ChEBI" id="CHEBI:18110"/>
        <dbReference type="ChEBI" id="CHEBI:29985"/>
        <dbReference type="ChEBI" id="CHEBI:57524"/>
        <dbReference type="EC" id="2.6.1.52"/>
    </reaction>
</comment>
<dbReference type="EMBL" id="UINC01001792">
    <property type="protein sequence ID" value="SUZ88866.1"/>
    <property type="molecule type" value="Genomic_DNA"/>
</dbReference>
<evidence type="ECO:0000256" key="11">
    <source>
        <dbReference type="ARBA" id="ARBA00049007"/>
    </source>
</evidence>
<dbReference type="HAMAP" id="MF_00160">
    <property type="entry name" value="SerC_aminotrans_5"/>
    <property type="match status" value="1"/>
</dbReference>
<dbReference type="EC" id="2.6.1.52" evidence="4"/>
<proteinExistence type="inferred from homology"/>
<dbReference type="FunFam" id="3.40.640.10:FF:000010">
    <property type="entry name" value="Phosphoserine aminotransferase"/>
    <property type="match status" value="1"/>
</dbReference>
<keyword evidence="6" id="KW-0028">Amino-acid biosynthesis</keyword>
<keyword evidence="8" id="KW-0663">Pyridoxal phosphate</keyword>
<dbReference type="UniPathway" id="UPA00135">
    <property type="reaction ID" value="UER00197"/>
</dbReference>
<keyword evidence="7" id="KW-0808">Transferase</keyword>
<dbReference type="InterPro" id="IPR015424">
    <property type="entry name" value="PyrdxlP-dep_Trfase"/>
</dbReference>
<dbReference type="InterPro" id="IPR000192">
    <property type="entry name" value="Aminotrans_V_dom"/>
</dbReference>
<name>A0A381RAS4_9ZZZZ</name>
<evidence type="ECO:0000256" key="6">
    <source>
        <dbReference type="ARBA" id="ARBA00022605"/>
    </source>
</evidence>
<sequence>MQNRVFNFNPGPSALPITVLNQIQKELLNYKSTGMSILETSHRSPEYEEINDSAIALCKEFMGIGDEFHVLFVGGGASTQFDYIPLNFLPVGGTAAYVDTGTWASKAVKEAEKIGNVHLAGSSKDLDYTYILSTSELDIPEDSAYLHITSNNTIKGTQWHSFPDTENIPLVCDMSSDICSRNLDFPRFSLIYAGAQKNLGPSGVTVVILRKDFLEKCNPDLPTMFDYRTHVNKKSLFNTPPVFAVYTLNLVLKWIKNLGGLGELEKITKAKKDIIYNLIDTYPDFFRGTVREDSRSWMNVTLRLPSEELEQKLVAKGKESGFVGLKGHRSVGGIRVSLYNGVPLEAAEKVAEFMEDFKKAN</sequence>
<comment type="cofactor">
    <cofactor evidence="1">
        <name>pyridoxal 5'-phosphate</name>
        <dbReference type="ChEBI" id="CHEBI:597326"/>
    </cofactor>
</comment>
<protein>
    <recommendedName>
        <fullName evidence="4">phosphoserine transaminase</fullName>
        <ecNumber evidence="4">2.6.1.52</ecNumber>
    </recommendedName>
</protein>
<evidence type="ECO:0000256" key="4">
    <source>
        <dbReference type="ARBA" id="ARBA00013030"/>
    </source>
</evidence>
<dbReference type="GO" id="GO:0030170">
    <property type="term" value="F:pyridoxal phosphate binding"/>
    <property type="evidence" value="ECO:0007669"/>
    <property type="project" value="TreeGrafter"/>
</dbReference>
<evidence type="ECO:0000256" key="3">
    <source>
        <dbReference type="ARBA" id="ARBA00006904"/>
    </source>
</evidence>
<organism evidence="13">
    <name type="scientific">marine metagenome</name>
    <dbReference type="NCBI Taxonomy" id="408172"/>
    <lineage>
        <taxon>unclassified sequences</taxon>
        <taxon>metagenomes</taxon>
        <taxon>ecological metagenomes</taxon>
    </lineage>
</organism>
<dbReference type="AlphaFoldDB" id="A0A381RAS4"/>
<feature type="domain" description="Aminotransferase class V" evidence="12">
    <location>
        <begin position="5"/>
        <end position="341"/>
    </location>
</feature>
<dbReference type="InterPro" id="IPR015422">
    <property type="entry name" value="PyrdxlP-dep_Trfase_small"/>
</dbReference>
<evidence type="ECO:0000313" key="13">
    <source>
        <dbReference type="EMBL" id="SUZ88866.1"/>
    </source>
</evidence>
<dbReference type="FunFam" id="3.90.1150.10:FF:000006">
    <property type="entry name" value="Phosphoserine aminotransferase"/>
    <property type="match status" value="1"/>
</dbReference>
<comment type="catalytic activity">
    <reaction evidence="10">
        <text>4-(phosphooxy)-L-threonine + 2-oxoglutarate = (R)-3-hydroxy-2-oxo-4-phosphooxybutanoate + L-glutamate</text>
        <dbReference type="Rhea" id="RHEA:16573"/>
        <dbReference type="ChEBI" id="CHEBI:16810"/>
        <dbReference type="ChEBI" id="CHEBI:29985"/>
        <dbReference type="ChEBI" id="CHEBI:58452"/>
        <dbReference type="ChEBI" id="CHEBI:58538"/>
        <dbReference type="EC" id="2.6.1.52"/>
    </reaction>
</comment>